<feature type="domain" description="Aminoglycoside phosphotransferase" evidence="3">
    <location>
        <begin position="25"/>
        <end position="248"/>
    </location>
</feature>
<evidence type="ECO:0000313" key="5">
    <source>
        <dbReference type="Proteomes" id="UP000029391"/>
    </source>
</evidence>
<dbReference type="STRING" id="1121013.GCA_000426365_01244"/>
<evidence type="ECO:0000259" key="3">
    <source>
        <dbReference type="Pfam" id="PF01636"/>
    </source>
</evidence>
<dbReference type="PANTHER" id="PTHR33540:SF1">
    <property type="entry name" value="N-ACETYLMURAMATE_N-ACETYLGLUCOSAMINE KINASE"/>
    <property type="match status" value="1"/>
</dbReference>
<dbReference type="EMBL" id="AWXU01000005">
    <property type="protein sequence ID" value="KFN51450.1"/>
    <property type="molecule type" value="Genomic_DNA"/>
</dbReference>
<dbReference type="Proteomes" id="UP000029391">
    <property type="component" value="Unassembled WGS sequence"/>
</dbReference>
<dbReference type="OrthoDB" id="9809275at2"/>
<evidence type="ECO:0000256" key="2">
    <source>
        <dbReference type="ARBA" id="ARBA00022840"/>
    </source>
</evidence>
<keyword evidence="5" id="KW-1185">Reference proteome</keyword>
<gene>
    <name evidence="4" type="ORF">P873_02640</name>
</gene>
<dbReference type="Gene3D" id="3.30.200.20">
    <property type="entry name" value="Phosphorylase Kinase, domain 1"/>
    <property type="match status" value="1"/>
</dbReference>
<sequence>MALPTREELRLEWTRQALADPDAPLRRASNDASFRSYWRAESAGRSWIVMDAPPDREDIRPWLDVADRLARAGLHVPEIQAADPERGFVLMEDLGDRTLLPELSLATVDRHYGDALAALLAMQLKADTAGLPVYDEPRLVAEMELMPEWLLRRHLGREIGCEQWDVIESAFRVLVDSALAQPQVFVHRDFHSRNLLITDRDNPGIVDFQDAVRGPVTYDLVSLLRDCYIEWPRERVEAWAGDYRQMLANAGVPVPGREAFLRAFDLMGLQRHIKVLGIFCRLWYRDGKAGYLGDLPLVWKYVREVGGRYPEIAPLVGLIAGAIGDRDLTMPQ</sequence>
<dbReference type="Gene3D" id="3.90.1200.10">
    <property type="match status" value="1"/>
</dbReference>
<accession>A0A091C4B3</accession>
<dbReference type="SUPFAM" id="SSF56112">
    <property type="entry name" value="Protein kinase-like (PK-like)"/>
    <property type="match status" value="1"/>
</dbReference>
<name>A0A091C4B3_9GAMM</name>
<organism evidence="4 5">
    <name type="scientific">Arenimonas composti TR7-09 = DSM 18010</name>
    <dbReference type="NCBI Taxonomy" id="1121013"/>
    <lineage>
        <taxon>Bacteria</taxon>
        <taxon>Pseudomonadati</taxon>
        <taxon>Pseudomonadota</taxon>
        <taxon>Gammaproteobacteria</taxon>
        <taxon>Lysobacterales</taxon>
        <taxon>Lysobacteraceae</taxon>
        <taxon>Arenimonas</taxon>
    </lineage>
</organism>
<keyword evidence="1" id="KW-0547">Nucleotide-binding</keyword>
<dbReference type="GO" id="GO:0005524">
    <property type="term" value="F:ATP binding"/>
    <property type="evidence" value="ECO:0007669"/>
    <property type="project" value="UniProtKB-KW"/>
</dbReference>
<dbReference type="InterPro" id="IPR002575">
    <property type="entry name" value="Aminoglycoside_PTrfase"/>
</dbReference>
<keyword evidence="2" id="KW-0067">ATP-binding</keyword>
<dbReference type="eggNOG" id="COG3178">
    <property type="taxonomic scope" value="Bacteria"/>
</dbReference>
<dbReference type="PANTHER" id="PTHR33540">
    <property type="entry name" value="TRNA THREONYLCARBAMOYLADENOSINE BIOSYNTHESIS PROTEIN TSAE"/>
    <property type="match status" value="1"/>
</dbReference>
<dbReference type="RefSeq" id="WP_026816600.1">
    <property type="nucleotide sequence ID" value="NZ_AUFF01000002.1"/>
</dbReference>
<dbReference type="Pfam" id="PF01636">
    <property type="entry name" value="APH"/>
    <property type="match status" value="1"/>
</dbReference>
<evidence type="ECO:0000256" key="1">
    <source>
        <dbReference type="ARBA" id="ARBA00022741"/>
    </source>
</evidence>
<protein>
    <recommendedName>
        <fullName evidence="3">Aminoglycoside phosphotransferase domain-containing protein</fullName>
    </recommendedName>
</protein>
<dbReference type="InterPro" id="IPR011009">
    <property type="entry name" value="Kinase-like_dom_sf"/>
</dbReference>
<evidence type="ECO:0000313" key="4">
    <source>
        <dbReference type="EMBL" id="KFN51450.1"/>
    </source>
</evidence>
<dbReference type="AlphaFoldDB" id="A0A091C4B3"/>
<comment type="caution">
    <text evidence="4">The sequence shown here is derived from an EMBL/GenBank/DDBJ whole genome shotgun (WGS) entry which is preliminary data.</text>
</comment>
<proteinExistence type="predicted"/>
<reference evidence="4 5" key="1">
    <citation type="submission" date="2013-09" db="EMBL/GenBank/DDBJ databases">
        <title>Genome sequencing of Arenimonas composti.</title>
        <authorList>
            <person name="Chen F."/>
            <person name="Wang G."/>
        </authorList>
    </citation>
    <scope>NUCLEOTIDE SEQUENCE [LARGE SCALE GENOMIC DNA]</scope>
    <source>
        <strain evidence="4 5">TR7-09</strain>
    </source>
</reference>